<evidence type="ECO:0000313" key="5">
    <source>
        <dbReference type="Proteomes" id="UP001224926"/>
    </source>
</evidence>
<dbReference type="Pfam" id="PF06381">
    <property type="entry name" value="Phage_portal_3"/>
    <property type="match status" value="1"/>
</dbReference>
<dbReference type="RefSeq" id="WP_049964203.1">
    <property type="nucleotide sequence ID" value="NZ_CP101873.1"/>
</dbReference>
<dbReference type="EMBL" id="CP101873">
    <property type="protein sequence ID" value="WMT08423.1"/>
    <property type="molecule type" value="Genomic_DNA"/>
</dbReference>
<evidence type="ECO:0000313" key="4">
    <source>
        <dbReference type="EMBL" id="WMT08423.1"/>
    </source>
</evidence>
<protein>
    <submittedName>
        <fullName evidence="3">DUF1073 domain-containing protein</fullName>
    </submittedName>
</protein>
<gene>
    <name evidence="4" type="ORF">NP511_02040</name>
    <name evidence="3" type="ORF">NP511_20755</name>
</gene>
<dbReference type="InterPro" id="IPR024459">
    <property type="entry name" value="Acb1-like_N"/>
</dbReference>
<proteinExistence type="predicted"/>
<name>A0AAF0PB06_9EURY</name>
<dbReference type="GeneID" id="84216425"/>
<feature type="domain" description="Anti-CBASS protein Acb1-like N-terminal" evidence="2">
    <location>
        <begin position="86"/>
        <end position="428"/>
    </location>
</feature>
<evidence type="ECO:0000259" key="2">
    <source>
        <dbReference type="Pfam" id="PF06381"/>
    </source>
</evidence>
<keyword evidence="5" id="KW-1185">Reference proteome</keyword>
<evidence type="ECO:0000256" key="1">
    <source>
        <dbReference type="SAM" id="MobiDB-lite"/>
    </source>
</evidence>
<feature type="region of interest" description="Disordered" evidence="1">
    <location>
        <begin position="450"/>
        <end position="469"/>
    </location>
</feature>
<dbReference type="EMBL" id="CP101873">
    <property type="protein sequence ID" value="WMT07791.1"/>
    <property type="molecule type" value="Genomic_DNA"/>
</dbReference>
<dbReference type="Proteomes" id="UP001224926">
    <property type="component" value="Chromosome"/>
</dbReference>
<organism evidence="3 5">
    <name type="scientific">Natrinema thermotolerans</name>
    <dbReference type="NCBI Taxonomy" id="121872"/>
    <lineage>
        <taxon>Archaea</taxon>
        <taxon>Methanobacteriati</taxon>
        <taxon>Methanobacteriota</taxon>
        <taxon>Stenosarchaea group</taxon>
        <taxon>Halobacteria</taxon>
        <taxon>Halobacteriales</taxon>
        <taxon>Natrialbaceae</taxon>
        <taxon>Natrinema</taxon>
    </lineage>
</organism>
<accession>A0AAF0PB06</accession>
<evidence type="ECO:0000313" key="3">
    <source>
        <dbReference type="EMBL" id="WMT07791.1"/>
    </source>
</evidence>
<dbReference type="AlphaFoldDB" id="A0AAF0PB06"/>
<reference evidence="3 5" key="1">
    <citation type="submission" date="2022-07" db="EMBL/GenBank/DDBJ databases">
        <title>Two temperate virus in Haloterrigena jeotgali A29.</title>
        <authorList>
            <person name="Deng X."/>
        </authorList>
    </citation>
    <scope>NUCLEOTIDE SEQUENCE [LARGE SCALE GENOMIC DNA]</scope>
    <source>
        <strain evidence="3 5">A29</strain>
    </source>
</reference>
<sequence>MTDTSTADETDDAAGGGREAELVAQDDGLSARQEFQMRFALAQALGENIPGDEDYYEVFSWDKNPTVEDFFALALRNPYAYAVTFLPPSTTWRNPPQIDDRAEPPEGVDQTQFESDVQELVDDHQLWHYAKRADKLAGVGKFGVLVLEFDDVDDPDGFSSPVEAGAELTGLRPFSRASVTDVAVGGPGSGRWGDPVEYTLDLSDENEYETVIQHHGDETVDVHWQRVIHIPSDELLDDELRGIPRQKPVYNNLIDIEKTLGAAGQLVYRAAAWGIHINISEDFNLEDDGDQLREHLQRWQHGLENVLRTHGADDVKSLGGEDIDPQPVIDPNIEAVSAQTGLPQSVLKGNESGERATTQDLKEWYGKIAERRNEFVEPQIVRATIDRLQDIGTIAEPRGEGYEVDWQPLAEMSESDQAEIRKTRAEVLETWLQVAPGVLTPKQQLEFIEDGDLPSELEDADLPELDEADPEVAAQFESAFGPAEADD</sequence>
<dbReference type="GeneID" id="39864895"/>